<keyword evidence="4" id="KW-1185">Reference proteome</keyword>
<evidence type="ECO:0000313" key="2">
    <source>
        <dbReference type="EMBL" id="EJT79741.1"/>
    </source>
</evidence>
<reference evidence="2" key="3">
    <citation type="submission" date="2010-09" db="EMBL/GenBank/DDBJ databases">
        <title>Annotation of Gaeumannomyces graminis var. tritici R3-111a-1.</title>
        <authorList>
            <consortium name="The Broad Institute Genome Sequencing Platform"/>
            <person name="Ma L.-J."/>
            <person name="Dead R."/>
            <person name="Young S.K."/>
            <person name="Zeng Q."/>
            <person name="Gargeya S."/>
            <person name="Fitzgerald M."/>
            <person name="Haas B."/>
            <person name="Abouelleil A."/>
            <person name="Alvarado L."/>
            <person name="Arachchi H.M."/>
            <person name="Berlin A."/>
            <person name="Brown A."/>
            <person name="Chapman S.B."/>
            <person name="Chen Z."/>
            <person name="Dunbar C."/>
            <person name="Freedman E."/>
            <person name="Gearin G."/>
            <person name="Gellesch M."/>
            <person name="Goldberg J."/>
            <person name="Griggs A."/>
            <person name="Gujja S."/>
            <person name="Heiman D."/>
            <person name="Howarth C."/>
            <person name="Larson L."/>
            <person name="Lui A."/>
            <person name="MacDonald P.J.P."/>
            <person name="Mehta T."/>
            <person name="Montmayeur A."/>
            <person name="Murphy C."/>
            <person name="Neiman D."/>
            <person name="Pearson M."/>
            <person name="Priest M."/>
            <person name="Roberts A."/>
            <person name="Saif S."/>
            <person name="Shea T."/>
            <person name="Shenoy N."/>
            <person name="Sisk P."/>
            <person name="Stolte C."/>
            <person name="Sykes S."/>
            <person name="Yandava C."/>
            <person name="Wortman J."/>
            <person name="Nusbaum C."/>
            <person name="Birren B."/>
        </authorList>
    </citation>
    <scope>NUCLEOTIDE SEQUENCE</scope>
    <source>
        <strain evidence="2">R3-111a-1</strain>
    </source>
</reference>
<dbReference type="Proteomes" id="UP000006039">
    <property type="component" value="Unassembled WGS sequence"/>
</dbReference>
<evidence type="ECO:0000313" key="4">
    <source>
        <dbReference type="Proteomes" id="UP000006039"/>
    </source>
</evidence>
<dbReference type="VEuPathDB" id="FungiDB:GGTG_04825"/>
<evidence type="ECO:0000256" key="1">
    <source>
        <dbReference type="SAM" id="MobiDB-lite"/>
    </source>
</evidence>
<reference evidence="3" key="5">
    <citation type="submission" date="2018-04" db="UniProtKB">
        <authorList>
            <consortium name="EnsemblFungi"/>
        </authorList>
    </citation>
    <scope>IDENTIFICATION</scope>
    <source>
        <strain evidence="3">R3-111a-1</strain>
    </source>
</reference>
<name>J3NU70_GAET3</name>
<feature type="region of interest" description="Disordered" evidence="1">
    <location>
        <begin position="58"/>
        <end position="81"/>
    </location>
</feature>
<accession>J3NU70</accession>
<feature type="region of interest" description="Disordered" evidence="1">
    <location>
        <begin position="1"/>
        <end position="26"/>
    </location>
</feature>
<proteinExistence type="predicted"/>
<dbReference type="HOGENOM" id="CLU_2574018_0_0_1"/>
<dbReference type="EnsemblFungi" id="EJT79741">
    <property type="protein sequence ID" value="EJT79741"/>
    <property type="gene ID" value="GGTG_04825"/>
</dbReference>
<dbReference type="GeneID" id="20345283"/>
<evidence type="ECO:0000313" key="3">
    <source>
        <dbReference type="EnsemblFungi" id="EJT79741"/>
    </source>
</evidence>
<gene>
    <name evidence="3" type="primary">20345283</name>
    <name evidence="2" type="ORF">GGTG_04825</name>
</gene>
<sequence>MTDGTAGSGTEPAAADGAGGHRPSPRCHEAVDLTWVYEAMPVSWPRYSETPDRLLYGPPVRDGAATEHQYIEPEGLSRHPQ</sequence>
<organism evidence="2">
    <name type="scientific">Gaeumannomyces tritici (strain R3-111a-1)</name>
    <name type="common">Wheat and barley take-all root rot fungus</name>
    <name type="synonym">Gaeumannomyces graminis var. tritici</name>
    <dbReference type="NCBI Taxonomy" id="644352"/>
    <lineage>
        <taxon>Eukaryota</taxon>
        <taxon>Fungi</taxon>
        <taxon>Dikarya</taxon>
        <taxon>Ascomycota</taxon>
        <taxon>Pezizomycotina</taxon>
        <taxon>Sordariomycetes</taxon>
        <taxon>Sordariomycetidae</taxon>
        <taxon>Magnaporthales</taxon>
        <taxon>Magnaporthaceae</taxon>
        <taxon>Gaeumannomyces</taxon>
    </lineage>
</organism>
<dbReference type="RefSeq" id="XP_009220886.1">
    <property type="nucleotide sequence ID" value="XM_009222622.1"/>
</dbReference>
<protein>
    <submittedName>
        <fullName evidence="2 3">Uncharacterized protein</fullName>
    </submittedName>
</protein>
<reference evidence="2" key="2">
    <citation type="submission" date="2010-07" db="EMBL/GenBank/DDBJ databases">
        <authorList>
            <consortium name="The Broad Institute Genome Sequencing Platform"/>
            <consortium name="Broad Institute Genome Sequencing Center for Infectious Disease"/>
            <person name="Ma L.-J."/>
            <person name="Dead R."/>
            <person name="Young S."/>
            <person name="Zeng Q."/>
            <person name="Koehrsen M."/>
            <person name="Alvarado L."/>
            <person name="Berlin A."/>
            <person name="Chapman S.B."/>
            <person name="Chen Z."/>
            <person name="Freedman E."/>
            <person name="Gellesch M."/>
            <person name="Goldberg J."/>
            <person name="Griggs A."/>
            <person name="Gujja S."/>
            <person name="Heilman E.R."/>
            <person name="Heiman D."/>
            <person name="Hepburn T."/>
            <person name="Howarth C."/>
            <person name="Jen D."/>
            <person name="Larson L."/>
            <person name="Mehta T."/>
            <person name="Neiman D."/>
            <person name="Pearson M."/>
            <person name="Roberts A."/>
            <person name="Saif S."/>
            <person name="Shea T."/>
            <person name="Shenoy N."/>
            <person name="Sisk P."/>
            <person name="Stolte C."/>
            <person name="Sykes S."/>
            <person name="Walk T."/>
            <person name="White J."/>
            <person name="Yandava C."/>
            <person name="Haas B."/>
            <person name="Nusbaum C."/>
            <person name="Birren B."/>
        </authorList>
    </citation>
    <scope>NUCLEOTIDE SEQUENCE</scope>
    <source>
        <strain evidence="2">R3-111a-1</strain>
    </source>
</reference>
<reference evidence="4" key="1">
    <citation type="submission" date="2010-07" db="EMBL/GenBank/DDBJ databases">
        <title>The genome sequence of Gaeumannomyces graminis var. tritici strain R3-111a-1.</title>
        <authorList>
            <consortium name="The Broad Institute Genome Sequencing Platform"/>
            <person name="Ma L.-J."/>
            <person name="Dead R."/>
            <person name="Young S."/>
            <person name="Zeng Q."/>
            <person name="Koehrsen M."/>
            <person name="Alvarado L."/>
            <person name="Berlin A."/>
            <person name="Chapman S.B."/>
            <person name="Chen Z."/>
            <person name="Freedman E."/>
            <person name="Gellesch M."/>
            <person name="Goldberg J."/>
            <person name="Griggs A."/>
            <person name="Gujja S."/>
            <person name="Heilman E.R."/>
            <person name="Heiman D."/>
            <person name="Hepburn T."/>
            <person name="Howarth C."/>
            <person name="Jen D."/>
            <person name="Larson L."/>
            <person name="Mehta T."/>
            <person name="Neiman D."/>
            <person name="Pearson M."/>
            <person name="Roberts A."/>
            <person name="Saif S."/>
            <person name="Shea T."/>
            <person name="Shenoy N."/>
            <person name="Sisk P."/>
            <person name="Stolte C."/>
            <person name="Sykes S."/>
            <person name="Walk T."/>
            <person name="White J."/>
            <person name="Yandava C."/>
            <person name="Haas B."/>
            <person name="Nusbaum C."/>
            <person name="Birren B."/>
        </authorList>
    </citation>
    <scope>NUCLEOTIDE SEQUENCE [LARGE SCALE GENOMIC DNA]</scope>
    <source>
        <strain evidence="4">R3-111a-1</strain>
    </source>
</reference>
<reference evidence="3" key="4">
    <citation type="journal article" date="2015" name="G3 (Bethesda)">
        <title>Genome sequences of three phytopathogenic species of the Magnaporthaceae family of fungi.</title>
        <authorList>
            <person name="Okagaki L.H."/>
            <person name="Nunes C.C."/>
            <person name="Sailsbery J."/>
            <person name="Clay B."/>
            <person name="Brown D."/>
            <person name="John T."/>
            <person name="Oh Y."/>
            <person name="Young N."/>
            <person name="Fitzgerald M."/>
            <person name="Haas B.J."/>
            <person name="Zeng Q."/>
            <person name="Young S."/>
            <person name="Adiconis X."/>
            <person name="Fan L."/>
            <person name="Levin J.Z."/>
            <person name="Mitchell T.K."/>
            <person name="Okubara P.A."/>
            <person name="Farman M.L."/>
            <person name="Kohn L.M."/>
            <person name="Birren B."/>
            <person name="Ma L.-J."/>
            <person name="Dean R.A."/>
        </authorList>
    </citation>
    <scope>NUCLEOTIDE SEQUENCE</scope>
    <source>
        <strain evidence="3">R3-111a-1</strain>
    </source>
</reference>
<dbReference type="AlphaFoldDB" id="J3NU70"/>
<dbReference type="EMBL" id="GL385396">
    <property type="protein sequence ID" value="EJT79741.1"/>
    <property type="molecule type" value="Genomic_DNA"/>
</dbReference>
<feature type="compositionally biased region" description="Basic and acidic residues" evidence="1">
    <location>
        <begin position="69"/>
        <end position="81"/>
    </location>
</feature>